<reference evidence="1" key="1">
    <citation type="journal article" date="2020" name="mSystems">
        <title>Genome- and Community-Level Interaction Insights into Carbon Utilization and Element Cycling Functions of Hydrothermarchaeota in Hydrothermal Sediment.</title>
        <authorList>
            <person name="Zhou Z."/>
            <person name="Liu Y."/>
            <person name="Xu W."/>
            <person name="Pan J."/>
            <person name="Luo Z.H."/>
            <person name="Li M."/>
        </authorList>
    </citation>
    <scope>NUCLEOTIDE SEQUENCE [LARGE SCALE GENOMIC DNA]</scope>
    <source>
        <strain evidence="1">SpSt-906</strain>
    </source>
</reference>
<gene>
    <name evidence="1" type="ORF">ENX07_02855</name>
</gene>
<comment type="caution">
    <text evidence="1">The sequence shown here is derived from an EMBL/GenBank/DDBJ whole genome shotgun (WGS) entry which is preliminary data.</text>
</comment>
<dbReference type="EMBL" id="DTMQ01000017">
    <property type="protein sequence ID" value="HGE98998.1"/>
    <property type="molecule type" value="Genomic_DNA"/>
</dbReference>
<proteinExistence type="predicted"/>
<accession>A0A7C3Z2P8</accession>
<organism evidence="1">
    <name type="scientific">candidate division WOR-3 bacterium</name>
    <dbReference type="NCBI Taxonomy" id="2052148"/>
    <lineage>
        <taxon>Bacteria</taxon>
        <taxon>Bacteria division WOR-3</taxon>
    </lineage>
</organism>
<sequence>MPFSASARPTVGSAIAFDDTRGAFPYPALYILTPLYEGVNPFFFVINCSTYATCQYSSPPFIVPSGASRMDIAFAGVNYGTKAYGWVFAVGQDEQGRRKLYQFNTIERAWRELCDIPITTGEWLTGNCIVQGGISRAYYSTYWDFWVIGGKGSRELWCFHYIYPPNPTAQGVPSPEYFWERKADLPSSERPYFSGATLTYGYFINPETNQPDTGILLSPADTIRGEASRFYGYSIRRDRWYRLSPLLPQDENEGGASLQCEYYPEGNDIYLKGRLFSNPGTYYAALYTWRNNTWNTSNSNFPFHITNSDMTFGRAWVIPPVGGPPQMRSGCLTIVCKYIGGPVGSCTLYLGKSQPAPAEGGGQSGSVLPAEDYFSILPNPGRKGESFLILSREEEKFSLYDPKGNLISTLNPKERFQIKSAGVYFVTNNRKRVKLLVY</sequence>
<protein>
    <submittedName>
        <fullName evidence="1">Uncharacterized protein</fullName>
    </submittedName>
</protein>
<dbReference type="AlphaFoldDB" id="A0A7C3Z2P8"/>
<name>A0A7C3Z2P8_UNCW3</name>
<evidence type="ECO:0000313" key="1">
    <source>
        <dbReference type="EMBL" id="HGE98998.1"/>
    </source>
</evidence>